<dbReference type="OMA" id="WTCRIKE"/>
<keyword evidence="6" id="KW-1133">Transmembrane helix</keyword>
<dbReference type="Pfam" id="PF01150">
    <property type="entry name" value="GDA1_CD39"/>
    <property type="match status" value="1"/>
</dbReference>
<dbReference type="PANTHER" id="PTHR11782">
    <property type="entry name" value="ADENOSINE/GUANOSINE DIPHOSPHATASE"/>
    <property type="match status" value="1"/>
</dbReference>
<dbReference type="PANTHER" id="PTHR11782:SF83">
    <property type="entry name" value="GUANOSINE-DIPHOSPHATASE"/>
    <property type="match status" value="1"/>
</dbReference>
<keyword evidence="8" id="KW-1185">Reference proteome</keyword>
<feature type="transmembrane region" description="Helical" evidence="6">
    <location>
        <begin position="21"/>
        <end position="40"/>
    </location>
</feature>
<organism evidence="8">
    <name type="scientific">Micromonas pusilla (strain CCMP1545)</name>
    <name type="common">Picoplanktonic green alga</name>
    <dbReference type="NCBI Taxonomy" id="564608"/>
    <lineage>
        <taxon>Eukaryota</taxon>
        <taxon>Viridiplantae</taxon>
        <taxon>Chlorophyta</taxon>
        <taxon>Mamiellophyceae</taxon>
        <taxon>Mamiellales</taxon>
        <taxon>Mamiellaceae</taxon>
        <taxon>Micromonas</taxon>
    </lineage>
</organism>
<proteinExistence type="inferred from homology"/>
<dbReference type="AlphaFoldDB" id="C1MQ54"/>
<name>C1MQ54_MICPC</name>
<dbReference type="OrthoDB" id="6372431at2759"/>
<dbReference type="Proteomes" id="UP000001876">
    <property type="component" value="Unassembled WGS sequence"/>
</dbReference>
<protein>
    <submittedName>
        <fullName evidence="7">Predicted protein</fullName>
    </submittedName>
</protein>
<dbReference type="GO" id="GO:0009134">
    <property type="term" value="P:nucleoside diphosphate catabolic process"/>
    <property type="evidence" value="ECO:0007669"/>
    <property type="project" value="TreeGrafter"/>
</dbReference>
<keyword evidence="4" id="KW-0547">Nucleotide-binding</keyword>
<dbReference type="KEGG" id="mpp:MICPUCDRAFT_32900"/>
<dbReference type="GO" id="GO:0005524">
    <property type="term" value="F:ATP binding"/>
    <property type="evidence" value="ECO:0007669"/>
    <property type="project" value="UniProtKB-KW"/>
</dbReference>
<evidence type="ECO:0000256" key="4">
    <source>
        <dbReference type="PIRSR" id="PIRSR600407-2"/>
    </source>
</evidence>
<keyword evidence="2 5" id="KW-0378">Hydrolase</keyword>
<sequence>MRRRYSGARDSPAELLWKFRGVVAVVSVPIFLFLAVLLLMPRAADDSLDFSSNAMDRDARLSQAASSPTANNAAADDDARKYAIVFDAGSTGSRVHVYRFDETEDGSLALVDDTFEQLKPGLSSFAKFPSEGADSIDPLLEIAMKTVPEARRATTTVEVRATAGLRLLPGKEADGLLDAVRAKLKGYPFSFNDDSVSIMDGAEEGAFQWLTMNYLLGNLDGDLSDTVATVDLGGGSVQLAYAAEEKHVKAAPEGYFKAMTSGSKKYHVYVYSHLGFGIMAARAAVLGSANGAPSPCVPTGHSGTYEYGGKTHNVTGGSTPANATECKRVVNGVLAPDTKCGKVVRQTDCSFNGAWDGSRGPGTGKFYLSSYLFDRVTQAGLVDPGEPSGTTTPGEILKVAEKACEMTVDQIAVEYRDVDAKDAPYYCHDLSYAHSLLTVGYKIHDEDVVTLVKQVEYNGQLTEAAWPLGAAINALSN</sequence>
<keyword evidence="6" id="KW-0812">Transmembrane</keyword>
<dbReference type="EMBL" id="GG663738">
    <property type="protein sequence ID" value="EEH57649.1"/>
    <property type="molecule type" value="Genomic_DNA"/>
</dbReference>
<dbReference type="RefSeq" id="XP_003057698.1">
    <property type="nucleotide sequence ID" value="XM_003057652.1"/>
</dbReference>
<feature type="active site" description="Proton acceptor" evidence="3">
    <location>
        <position position="204"/>
    </location>
</feature>
<feature type="binding site" evidence="4">
    <location>
        <begin position="234"/>
        <end position="238"/>
    </location>
    <ligand>
        <name>ATP</name>
        <dbReference type="ChEBI" id="CHEBI:30616"/>
    </ligand>
</feature>
<dbReference type="Gene3D" id="3.30.420.150">
    <property type="entry name" value="Exopolyphosphatase. Domain 2"/>
    <property type="match status" value="1"/>
</dbReference>
<dbReference type="eggNOG" id="KOG1385">
    <property type="taxonomic scope" value="Eukaryota"/>
</dbReference>
<evidence type="ECO:0000313" key="7">
    <source>
        <dbReference type="EMBL" id="EEH57649.1"/>
    </source>
</evidence>
<dbReference type="GO" id="GO:0016020">
    <property type="term" value="C:membrane"/>
    <property type="evidence" value="ECO:0007669"/>
    <property type="project" value="TreeGrafter"/>
</dbReference>
<evidence type="ECO:0000313" key="8">
    <source>
        <dbReference type="Proteomes" id="UP000001876"/>
    </source>
</evidence>
<gene>
    <name evidence="7" type="ORF">MICPUCDRAFT_32900</name>
</gene>
<accession>C1MQ54</accession>
<dbReference type="Gene3D" id="3.30.420.40">
    <property type="match status" value="1"/>
</dbReference>
<dbReference type="PROSITE" id="PS01238">
    <property type="entry name" value="GDA1_CD39_NTPASE"/>
    <property type="match status" value="1"/>
</dbReference>
<dbReference type="GeneID" id="9683506"/>
<dbReference type="InterPro" id="IPR000407">
    <property type="entry name" value="GDA1_CD39_NTPase"/>
</dbReference>
<evidence type="ECO:0000256" key="3">
    <source>
        <dbReference type="PIRSR" id="PIRSR600407-1"/>
    </source>
</evidence>
<reference evidence="7 8" key="1">
    <citation type="journal article" date="2009" name="Science">
        <title>Green evolution and dynamic adaptations revealed by genomes of the marine picoeukaryotes Micromonas.</title>
        <authorList>
            <person name="Worden A.Z."/>
            <person name="Lee J.H."/>
            <person name="Mock T."/>
            <person name="Rouze P."/>
            <person name="Simmons M.P."/>
            <person name="Aerts A.L."/>
            <person name="Allen A.E."/>
            <person name="Cuvelier M.L."/>
            <person name="Derelle E."/>
            <person name="Everett M.V."/>
            <person name="Foulon E."/>
            <person name="Grimwood J."/>
            <person name="Gundlach H."/>
            <person name="Henrissat B."/>
            <person name="Napoli C."/>
            <person name="McDonald S.M."/>
            <person name="Parker M.S."/>
            <person name="Rombauts S."/>
            <person name="Salamov A."/>
            <person name="Von Dassow P."/>
            <person name="Badger J.H."/>
            <person name="Coutinho P.M."/>
            <person name="Demir E."/>
            <person name="Dubchak I."/>
            <person name="Gentemann C."/>
            <person name="Eikrem W."/>
            <person name="Gready J.E."/>
            <person name="John U."/>
            <person name="Lanier W."/>
            <person name="Lindquist E.A."/>
            <person name="Lucas S."/>
            <person name="Mayer K.F."/>
            <person name="Moreau H."/>
            <person name="Not F."/>
            <person name="Otillar R."/>
            <person name="Panaud O."/>
            <person name="Pangilinan J."/>
            <person name="Paulsen I."/>
            <person name="Piegu B."/>
            <person name="Poliakov A."/>
            <person name="Robbens S."/>
            <person name="Schmutz J."/>
            <person name="Toulza E."/>
            <person name="Wyss T."/>
            <person name="Zelensky A."/>
            <person name="Zhou K."/>
            <person name="Armbrust E.V."/>
            <person name="Bhattacharya D."/>
            <person name="Goodenough U.W."/>
            <person name="Van de Peer Y."/>
            <person name="Grigoriev I.V."/>
        </authorList>
    </citation>
    <scope>NUCLEOTIDE SEQUENCE [LARGE SCALE GENOMIC DNA]</scope>
    <source>
        <strain evidence="7 8">CCMP1545</strain>
    </source>
</reference>
<comment type="similarity">
    <text evidence="1 5">Belongs to the GDA1/CD39 NTPase family.</text>
</comment>
<keyword evidence="4" id="KW-0067">ATP-binding</keyword>
<evidence type="ECO:0000256" key="2">
    <source>
        <dbReference type="ARBA" id="ARBA00022801"/>
    </source>
</evidence>
<evidence type="ECO:0000256" key="5">
    <source>
        <dbReference type="RuleBase" id="RU003833"/>
    </source>
</evidence>
<dbReference type="GO" id="GO:0017110">
    <property type="term" value="F:nucleoside diphosphate phosphatase activity"/>
    <property type="evidence" value="ECO:0007669"/>
    <property type="project" value="TreeGrafter"/>
</dbReference>
<evidence type="ECO:0000256" key="1">
    <source>
        <dbReference type="ARBA" id="ARBA00009283"/>
    </source>
</evidence>
<evidence type="ECO:0000256" key="6">
    <source>
        <dbReference type="SAM" id="Phobius"/>
    </source>
</evidence>
<keyword evidence="6" id="KW-0472">Membrane</keyword>